<proteinExistence type="predicted"/>
<reference evidence="2 3" key="1">
    <citation type="journal article" date="2014" name="PLoS ONE">
        <title>Global Analysis of Gene Expression Profiles in Physic Nut (Jatropha curcas L.) Seedlings Exposed to Salt Stress.</title>
        <authorList>
            <person name="Zhang L."/>
            <person name="Zhang C."/>
            <person name="Wu P."/>
            <person name="Chen Y."/>
            <person name="Li M."/>
            <person name="Jiang H."/>
            <person name="Wu G."/>
        </authorList>
    </citation>
    <scope>NUCLEOTIDE SEQUENCE [LARGE SCALE GENOMIC DNA]</scope>
    <source>
        <strain evidence="3">cv. GZQX0401</strain>
        <tissue evidence="2">Young leaves</tissue>
    </source>
</reference>
<name>A0A067KJ39_JATCU</name>
<protein>
    <recommendedName>
        <fullName evidence="1">Aminotransferase-like plant mobile domain-containing protein</fullName>
    </recommendedName>
</protein>
<organism evidence="2 3">
    <name type="scientific">Jatropha curcas</name>
    <name type="common">Barbados nut</name>
    <dbReference type="NCBI Taxonomy" id="180498"/>
    <lineage>
        <taxon>Eukaryota</taxon>
        <taxon>Viridiplantae</taxon>
        <taxon>Streptophyta</taxon>
        <taxon>Embryophyta</taxon>
        <taxon>Tracheophyta</taxon>
        <taxon>Spermatophyta</taxon>
        <taxon>Magnoliopsida</taxon>
        <taxon>eudicotyledons</taxon>
        <taxon>Gunneridae</taxon>
        <taxon>Pentapetalae</taxon>
        <taxon>rosids</taxon>
        <taxon>fabids</taxon>
        <taxon>Malpighiales</taxon>
        <taxon>Euphorbiaceae</taxon>
        <taxon>Crotonoideae</taxon>
        <taxon>Jatropheae</taxon>
        <taxon>Jatropha</taxon>
    </lineage>
</organism>
<dbReference type="Pfam" id="PF10536">
    <property type="entry name" value="PMD"/>
    <property type="match status" value="1"/>
</dbReference>
<evidence type="ECO:0000313" key="3">
    <source>
        <dbReference type="Proteomes" id="UP000027138"/>
    </source>
</evidence>
<gene>
    <name evidence="2" type="ORF">JCGZ_14904</name>
</gene>
<feature type="domain" description="Aminotransferase-like plant mobile" evidence="1">
    <location>
        <begin position="62"/>
        <end position="140"/>
    </location>
</feature>
<evidence type="ECO:0000313" key="2">
    <source>
        <dbReference type="EMBL" id="KDP32260.1"/>
    </source>
</evidence>
<sequence>MAVENVMDWLLRDVVIDPVTCPVSHDMMLREFIPDVGASISLRHNLPSHLYWGMSEGRTLPSSILALMEQWVDTTYTFHLLFGEMTITLVDFATIIGLPFEGWSVVLNDQLRTLDQPGLRVSLREAIKMEPTISDKRVYYESIISCYEDMPREHVAEQDVDVVA</sequence>
<evidence type="ECO:0000259" key="1">
    <source>
        <dbReference type="Pfam" id="PF10536"/>
    </source>
</evidence>
<keyword evidence="3" id="KW-1185">Reference proteome</keyword>
<dbReference type="AlphaFoldDB" id="A0A067KJ39"/>
<dbReference type="OrthoDB" id="1938336at2759"/>
<dbReference type="Proteomes" id="UP000027138">
    <property type="component" value="Unassembled WGS sequence"/>
</dbReference>
<dbReference type="EMBL" id="KK914585">
    <property type="protein sequence ID" value="KDP32260.1"/>
    <property type="molecule type" value="Genomic_DNA"/>
</dbReference>
<accession>A0A067KJ39</accession>
<dbReference type="InterPro" id="IPR019557">
    <property type="entry name" value="AminoTfrase-like_pln_mobile"/>
</dbReference>